<evidence type="ECO:0000256" key="5">
    <source>
        <dbReference type="ARBA" id="ARBA00022741"/>
    </source>
</evidence>
<keyword evidence="4 9" id="KW-0028">Amino-acid biosynthesis</keyword>
<dbReference type="NCBIfam" id="NF001613">
    <property type="entry name" value="PRK00400.1-5"/>
    <property type="match status" value="1"/>
</dbReference>
<dbReference type="GO" id="GO:0000105">
    <property type="term" value="P:L-histidine biosynthetic process"/>
    <property type="evidence" value="ECO:0007669"/>
    <property type="project" value="UniProtKB-UniRule"/>
</dbReference>
<evidence type="ECO:0000256" key="8">
    <source>
        <dbReference type="ARBA" id="ARBA00023102"/>
    </source>
</evidence>
<keyword evidence="7 9" id="KW-0067">ATP-binding</keyword>
<comment type="similarity">
    <text evidence="3 9">Belongs to the PRA-PH family.</text>
</comment>
<dbReference type="InterPro" id="IPR008179">
    <property type="entry name" value="HisE"/>
</dbReference>
<dbReference type="AlphaFoldDB" id="A0A8B2P4C4"/>
<dbReference type="NCBIfam" id="NF001611">
    <property type="entry name" value="PRK00400.1-3"/>
    <property type="match status" value="1"/>
</dbReference>
<dbReference type="Proteomes" id="UP000249590">
    <property type="component" value="Unassembled WGS sequence"/>
</dbReference>
<dbReference type="GO" id="GO:0005737">
    <property type="term" value="C:cytoplasm"/>
    <property type="evidence" value="ECO:0007669"/>
    <property type="project" value="UniProtKB-SubCell"/>
</dbReference>
<dbReference type="UniPathway" id="UPA00031">
    <property type="reaction ID" value="UER00007"/>
</dbReference>
<dbReference type="Gene3D" id="1.10.287.1080">
    <property type="entry name" value="MazG-like"/>
    <property type="match status" value="1"/>
</dbReference>
<evidence type="ECO:0000256" key="6">
    <source>
        <dbReference type="ARBA" id="ARBA00022801"/>
    </source>
</evidence>
<dbReference type="GO" id="GO:0004636">
    <property type="term" value="F:phosphoribosyl-ATP diphosphatase activity"/>
    <property type="evidence" value="ECO:0007669"/>
    <property type="project" value="UniProtKB-UniRule"/>
</dbReference>
<evidence type="ECO:0000256" key="9">
    <source>
        <dbReference type="HAMAP-Rule" id="MF_01020"/>
    </source>
</evidence>
<keyword evidence="8 9" id="KW-0368">Histidine biosynthesis</keyword>
<dbReference type="SUPFAM" id="SSF101386">
    <property type="entry name" value="all-alpha NTP pyrophosphatases"/>
    <property type="match status" value="1"/>
</dbReference>
<comment type="catalytic activity">
    <reaction evidence="1 9">
        <text>1-(5-phospho-beta-D-ribosyl)-ATP + H2O = 1-(5-phospho-beta-D-ribosyl)-5'-AMP + diphosphate + H(+)</text>
        <dbReference type="Rhea" id="RHEA:22828"/>
        <dbReference type="ChEBI" id="CHEBI:15377"/>
        <dbReference type="ChEBI" id="CHEBI:15378"/>
        <dbReference type="ChEBI" id="CHEBI:33019"/>
        <dbReference type="ChEBI" id="CHEBI:59457"/>
        <dbReference type="ChEBI" id="CHEBI:73183"/>
        <dbReference type="EC" id="3.6.1.31"/>
    </reaction>
</comment>
<comment type="pathway">
    <text evidence="2 9">Amino-acid biosynthesis; L-histidine biosynthesis; L-histidine from 5-phospho-alpha-D-ribose 1-diphosphate: step 2/9.</text>
</comment>
<keyword evidence="9" id="KW-0963">Cytoplasm</keyword>
<dbReference type="OrthoDB" id="9814738at2"/>
<evidence type="ECO:0000313" key="11">
    <source>
        <dbReference type="Proteomes" id="UP000249590"/>
    </source>
</evidence>
<dbReference type="HAMAP" id="MF_01020">
    <property type="entry name" value="HisE"/>
    <property type="match status" value="1"/>
</dbReference>
<comment type="subcellular location">
    <subcellularLocation>
        <location evidence="9">Cytoplasm</location>
    </subcellularLocation>
</comment>
<dbReference type="EC" id="3.6.1.31" evidence="9"/>
<proteinExistence type="inferred from homology"/>
<organism evidence="10 11">
    <name type="scientific">Acuticoccus sediminis</name>
    <dbReference type="NCBI Taxonomy" id="2184697"/>
    <lineage>
        <taxon>Bacteria</taxon>
        <taxon>Pseudomonadati</taxon>
        <taxon>Pseudomonadota</taxon>
        <taxon>Alphaproteobacteria</taxon>
        <taxon>Hyphomicrobiales</taxon>
        <taxon>Amorphaceae</taxon>
        <taxon>Acuticoccus</taxon>
    </lineage>
</organism>
<dbReference type="InterPro" id="IPR021130">
    <property type="entry name" value="PRib-ATP_PPHydrolase-like"/>
</dbReference>
<evidence type="ECO:0000313" key="10">
    <source>
        <dbReference type="EMBL" id="RAI03439.1"/>
    </source>
</evidence>
<sequence length="108" mass="11825">MSDFTIEDLEGVVRARLANGDETSYTKTLADKGLDKVAEKFGEEAIETIIAAVRRASDELISETADVIFHLTVLLSLQGVAWADVMAELERRTSQSGLEEKASRKAPQ</sequence>
<dbReference type="CDD" id="cd11534">
    <property type="entry name" value="NTP-PPase_HisIE_like"/>
    <property type="match status" value="1"/>
</dbReference>
<gene>
    <name evidence="9" type="primary">hisE</name>
    <name evidence="10" type="ORF">DLJ53_02715</name>
</gene>
<keyword evidence="6 9" id="KW-0378">Hydrolase</keyword>
<name>A0A8B2P4C4_9HYPH</name>
<evidence type="ECO:0000256" key="1">
    <source>
        <dbReference type="ARBA" id="ARBA00001460"/>
    </source>
</evidence>
<evidence type="ECO:0000256" key="7">
    <source>
        <dbReference type="ARBA" id="ARBA00022840"/>
    </source>
</evidence>
<reference evidence="10 11" key="1">
    <citation type="submission" date="2018-05" db="EMBL/GenBank/DDBJ databases">
        <title>Acuticoccus sediminis sp. nov., isolated from deep-sea sediment of Indian Ocean.</title>
        <authorList>
            <person name="Liu X."/>
            <person name="Lai Q."/>
            <person name="Du Y."/>
            <person name="Sun F."/>
            <person name="Zhang X."/>
            <person name="Wang S."/>
            <person name="Shao Z."/>
        </authorList>
    </citation>
    <scope>NUCLEOTIDE SEQUENCE [LARGE SCALE GENOMIC DNA]</scope>
    <source>
        <strain evidence="10 11">PTG4-2</strain>
    </source>
</reference>
<evidence type="ECO:0000256" key="4">
    <source>
        <dbReference type="ARBA" id="ARBA00022605"/>
    </source>
</evidence>
<comment type="caution">
    <text evidence="10">The sequence shown here is derived from an EMBL/GenBank/DDBJ whole genome shotgun (WGS) entry which is preliminary data.</text>
</comment>
<accession>A0A8B2P4C4</accession>
<dbReference type="PANTHER" id="PTHR42945">
    <property type="entry name" value="HISTIDINE BIOSYNTHESIS BIFUNCTIONAL PROTEIN"/>
    <property type="match status" value="1"/>
</dbReference>
<keyword evidence="5 9" id="KW-0547">Nucleotide-binding</keyword>
<dbReference type="EMBL" id="QHHQ01000001">
    <property type="protein sequence ID" value="RAI03439.1"/>
    <property type="molecule type" value="Genomic_DNA"/>
</dbReference>
<keyword evidence="11" id="KW-1185">Reference proteome</keyword>
<evidence type="ECO:0000256" key="3">
    <source>
        <dbReference type="ARBA" id="ARBA00009392"/>
    </source>
</evidence>
<evidence type="ECO:0000256" key="2">
    <source>
        <dbReference type="ARBA" id="ARBA00005204"/>
    </source>
</evidence>
<dbReference type="NCBIfam" id="TIGR03188">
    <property type="entry name" value="histidine_hisI"/>
    <property type="match status" value="1"/>
</dbReference>
<dbReference type="PANTHER" id="PTHR42945:SF1">
    <property type="entry name" value="HISTIDINE BIOSYNTHESIS BIFUNCTIONAL PROTEIN HIS7"/>
    <property type="match status" value="1"/>
</dbReference>
<dbReference type="RefSeq" id="WP_111342130.1">
    <property type="nucleotide sequence ID" value="NZ_JAIWKD010000001.1"/>
</dbReference>
<dbReference type="GO" id="GO:0005524">
    <property type="term" value="F:ATP binding"/>
    <property type="evidence" value="ECO:0007669"/>
    <property type="project" value="UniProtKB-KW"/>
</dbReference>
<dbReference type="Pfam" id="PF01503">
    <property type="entry name" value="PRA-PH"/>
    <property type="match status" value="1"/>
</dbReference>
<protein>
    <recommendedName>
        <fullName evidence="9">Phosphoribosyl-ATP pyrophosphatase</fullName>
        <shortName evidence="9">PRA-PH</shortName>
        <ecNumber evidence="9">3.6.1.31</ecNumber>
    </recommendedName>
</protein>